<keyword evidence="2" id="KW-1185">Reference proteome</keyword>
<dbReference type="Proteomes" id="UP000675881">
    <property type="component" value="Chromosome 9"/>
</dbReference>
<dbReference type="AlphaFoldDB" id="A0A7R8HEE0"/>
<protein>
    <submittedName>
        <fullName evidence="1">(salmon louse) hypothetical protein</fullName>
    </submittedName>
</protein>
<organism evidence="1 2">
    <name type="scientific">Lepeophtheirus salmonis</name>
    <name type="common">Salmon louse</name>
    <name type="synonym">Caligus salmonis</name>
    <dbReference type="NCBI Taxonomy" id="72036"/>
    <lineage>
        <taxon>Eukaryota</taxon>
        <taxon>Metazoa</taxon>
        <taxon>Ecdysozoa</taxon>
        <taxon>Arthropoda</taxon>
        <taxon>Crustacea</taxon>
        <taxon>Multicrustacea</taxon>
        <taxon>Hexanauplia</taxon>
        <taxon>Copepoda</taxon>
        <taxon>Siphonostomatoida</taxon>
        <taxon>Caligidae</taxon>
        <taxon>Lepeophtheirus</taxon>
    </lineage>
</organism>
<accession>A0A7R8HEE0</accession>
<sequence>MYLARISMGFSLHSENSKLPPCTTADMEDPLQQWRSYSSERAMLCNGVPKNGRTLNIQLSTFYIGKANLEYPRRGGSKAIAKFNMSRCRSNRHIVKVGRDSGAETAR</sequence>
<dbReference type="EMBL" id="HG994588">
    <property type="protein sequence ID" value="CAF3046544.1"/>
    <property type="molecule type" value="Genomic_DNA"/>
</dbReference>
<proteinExistence type="predicted"/>
<reference evidence="1" key="1">
    <citation type="submission" date="2021-02" db="EMBL/GenBank/DDBJ databases">
        <authorList>
            <person name="Bekaert M."/>
        </authorList>
    </citation>
    <scope>NUCLEOTIDE SEQUENCE</scope>
    <source>
        <strain evidence="1">IoA-00</strain>
    </source>
</reference>
<gene>
    <name evidence="1" type="ORF">LSAA_14782</name>
</gene>
<name>A0A7R8HEE0_LEPSM</name>
<evidence type="ECO:0000313" key="1">
    <source>
        <dbReference type="EMBL" id="CAF3046544.1"/>
    </source>
</evidence>
<evidence type="ECO:0000313" key="2">
    <source>
        <dbReference type="Proteomes" id="UP000675881"/>
    </source>
</evidence>